<evidence type="ECO:0000259" key="4">
    <source>
        <dbReference type="Pfam" id="PF08240"/>
    </source>
</evidence>
<gene>
    <name evidence="5" type="ORF">ILEXP_LOCUS39401</name>
</gene>
<dbReference type="Pfam" id="PF08240">
    <property type="entry name" value="ADH_N"/>
    <property type="match status" value="1"/>
</dbReference>
<sequence length="222" mass="24547">MEVGCKVQKFKAGDKVVVGCFVGSCRKCESCTNNLENYCPEQKLTYGSTYFDGTITYGGYSDHMVTDEHFVFRWPDNLPLDSGMHIGVVGLGGLGHVAVKFAKAFAVKVTVISTSPNKKDKAIKKLGADSFFISSNPYEMQVIIIWKLAARGTLDGRKSVSRSSTGGLKETQEMLDFPTKHNITAHVEVISIDYVNIEMERLEKADVRYRFVLDVGKTLKAA</sequence>
<organism evidence="5 6">
    <name type="scientific">Ilex paraguariensis</name>
    <name type="common">yerba mate</name>
    <dbReference type="NCBI Taxonomy" id="185542"/>
    <lineage>
        <taxon>Eukaryota</taxon>
        <taxon>Viridiplantae</taxon>
        <taxon>Streptophyta</taxon>
        <taxon>Embryophyta</taxon>
        <taxon>Tracheophyta</taxon>
        <taxon>Spermatophyta</taxon>
        <taxon>Magnoliopsida</taxon>
        <taxon>eudicotyledons</taxon>
        <taxon>Gunneridae</taxon>
        <taxon>Pentapetalae</taxon>
        <taxon>asterids</taxon>
        <taxon>campanulids</taxon>
        <taxon>Aquifoliales</taxon>
        <taxon>Aquifoliaceae</taxon>
        <taxon>Ilex</taxon>
    </lineage>
</organism>
<keyword evidence="3" id="KW-0560">Oxidoreductase</keyword>
<reference evidence="5 6" key="1">
    <citation type="submission" date="2024-02" db="EMBL/GenBank/DDBJ databases">
        <authorList>
            <person name="Vignale AGUSTIN F."/>
            <person name="Sosa J E."/>
            <person name="Modenutti C."/>
        </authorList>
    </citation>
    <scope>NUCLEOTIDE SEQUENCE [LARGE SCALE GENOMIC DNA]</scope>
</reference>
<accession>A0ABC8TQL6</accession>
<dbReference type="Gene3D" id="3.40.50.720">
    <property type="entry name" value="NAD(P)-binding Rossmann-like Domain"/>
    <property type="match status" value="2"/>
</dbReference>
<dbReference type="GO" id="GO:0016491">
    <property type="term" value="F:oxidoreductase activity"/>
    <property type="evidence" value="ECO:0007669"/>
    <property type="project" value="UniProtKB-KW"/>
</dbReference>
<evidence type="ECO:0000313" key="6">
    <source>
        <dbReference type="Proteomes" id="UP001642360"/>
    </source>
</evidence>
<dbReference type="InterPro" id="IPR011032">
    <property type="entry name" value="GroES-like_sf"/>
</dbReference>
<keyword evidence="1" id="KW-0479">Metal-binding</keyword>
<name>A0ABC8TQL6_9AQUA</name>
<comment type="caution">
    <text evidence="5">The sequence shown here is derived from an EMBL/GenBank/DDBJ whole genome shotgun (WGS) entry which is preliminary data.</text>
</comment>
<dbReference type="InterPro" id="IPR036291">
    <property type="entry name" value="NAD(P)-bd_dom_sf"/>
</dbReference>
<dbReference type="GO" id="GO:0046872">
    <property type="term" value="F:metal ion binding"/>
    <property type="evidence" value="ECO:0007669"/>
    <property type="project" value="UniProtKB-KW"/>
</dbReference>
<dbReference type="SUPFAM" id="SSF51735">
    <property type="entry name" value="NAD(P)-binding Rossmann-fold domains"/>
    <property type="match status" value="1"/>
</dbReference>
<dbReference type="Gene3D" id="3.90.180.10">
    <property type="entry name" value="Medium-chain alcohol dehydrogenases, catalytic domain"/>
    <property type="match status" value="2"/>
</dbReference>
<dbReference type="Proteomes" id="UP001642360">
    <property type="component" value="Unassembled WGS sequence"/>
</dbReference>
<evidence type="ECO:0000256" key="2">
    <source>
        <dbReference type="ARBA" id="ARBA00022833"/>
    </source>
</evidence>
<keyword evidence="2" id="KW-0862">Zinc</keyword>
<keyword evidence="6" id="KW-1185">Reference proteome</keyword>
<dbReference type="EMBL" id="CAUOFW020005393">
    <property type="protein sequence ID" value="CAK9169915.1"/>
    <property type="molecule type" value="Genomic_DNA"/>
</dbReference>
<evidence type="ECO:0000256" key="3">
    <source>
        <dbReference type="ARBA" id="ARBA00023002"/>
    </source>
</evidence>
<dbReference type="InterPro" id="IPR013154">
    <property type="entry name" value="ADH-like_N"/>
</dbReference>
<dbReference type="PANTHER" id="PTHR42683">
    <property type="entry name" value="ALDEHYDE REDUCTASE"/>
    <property type="match status" value="1"/>
</dbReference>
<evidence type="ECO:0000313" key="5">
    <source>
        <dbReference type="EMBL" id="CAK9169915.1"/>
    </source>
</evidence>
<protein>
    <recommendedName>
        <fullName evidence="4">Alcohol dehydrogenase-like N-terminal domain-containing protein</fullName>
    </recommendedName>
</protein>
<dbReference type="InterPro" id="IPR047109">
    <property type="entry name" value="CAD-like"/>
</dbReference>
<dbReference type="SUPFAM" id="SSF50129">
    <property type="entry name" value="GroES-like"/>
    <property type="match status" value="1"/>
</dbReference>
<dbReference type="AlphaFoldDB" id="A0ABC8TQL6"/>
<feature type="domain" description="Alcohol dehydrogenase-like N-terminal" evidence="4">
    <location>
        <begin position="2"/>
        <end position="76"/>
    </location>
</feature>
<proteinExistence type="predicted"/>
<evidence type="ECO:0000256" key="1">
    <source>
        <dbReference type="ARBA" id="ARBA00022723"/>
    </source>
</evidence>